<accession>A0ABY4ZX36</accession>
<proteinExistence type="predicted"/>
<evidence type="ECO:0000313" key="2">
    <source>
        <dbReference type="Proteomes" id="UP001057520"/>
    </source>
</evidence>
<gene>
    <name evidence="1" type="ORF">MZV50_06890</name>
</gene>
<dbReference type="EMBL" id="CP096040">
    <property type="protein sequence ID" value="USQ97263.1"/>
    <property type="molecule type" value="Genomic_DNA"/>
</dbReference>
<evidence type="ECO:0000313" key="1">
    <source>
        <dbReference type="EMBL" id="USQ97263.1"/>
    </source>
</evidence>
<reference evidence="1 2" key="1">
    <citation type="submission" date="2022-04" db="EMBL/GenBank/DDBJ databases">
        <title>Genome sequence of soybean root-associated Caulobacter segnis RL271.</title>
        <authorList>
            <person name="Longley R."/>
            <person name="Bonito G."/>
            <person name="Trigodet F."/>
            <person name="Crosson S."/>
            <person name="Fiebig A."/>
        </authorList>
    </citation>
    <scope>NUCLEOTIDE SEQUENCE [LARGE SCALE GENOMIC DNA]</scope>
    <source>
        <strain evidence="1 2">RL271</strain>
    </source>
</reference>
<organism evidence="1 2">
    <name type="scientific">Caulobacter segnis</name>
    <dbReference type="NCBI Taxonomy" id="88688"/>
    <lineage>
        <taxon>Bacteria</taxon>
        <taxon>Pseudomonadati</taxon>
        <taxon>Pseudomonadota</taxon>
        <taxon>Alphaproteobacteria</taxon>
        <taxon>Caulobacterales</taxon>
        <taxon>Caulobacteraceae</taxon>
        <taxon>Caulobacter</taxon>
    </lineage>
</organism>
<keyword evidence="2" id="KW-1185">Reference proteome</keyword>
<protein>
    <submittedName>
        <fullName evidence="1">Uncharacterized protein</fullName>
    </submittedName>
</protein>
<sequence length="97" mass="10159">MTKKAFRGWAVTAAKNPELMRAIAAAGGAAQPGRARSFSKDPVKAVEAGRKGGLASGLSRAVVAEFEGAELADYRMARAKGFSVAEARGIVIRSRRP</sequence>
<name>A0ABY4ZX36_9CAUL</name>
<dbReference type="Proteomes" id="UP001057520">
    <property type="component" value="Chromosome"/>
</dbReference>